<sequence length="235" mass="25345">MSWDFFIAGLSLGLISSFHCVGMCGPIAFALPVQHLGTVQRKFAVLSYHLGRILTYSILGAIFGLMGRQVYLAGFQRWFSIGLGILVLLLLIQYLNDRSKIQPTIFSKLQFKVQGWMGQLLKDGRPASFGLLGMANGLLPCGMVYLAIAGALSTNNVADGVLFMAAFGSGTLPAMLALSLFGHLASISLRNRIRQLTPYVIAVMGILLILRGLNLGIPYISPVLESARGQAVSCH</sequence>
<name>A0ABR7M655_9BACT</name>
<feature type="transmembrane region" description="Helical" evidence="1">
    <location>
        <begin position="78"/>
        <end position="95"/>
    </location>
</feature>
<feature type="transmembrane region" description="Helical" evidence="1">
    <location>
        <begin position="43"/>
        <end position="66"/>
    </location>
</feature>
<dbReference type="RefSeq" id="WP_187255797.1">
    <property type="nucleotide sequence ID" value="NZ_JBHULF010000006.1"/>
</dbReference>
<gene>
    <name evidence="3" type="ORF">BC349_05955</name>
</gene>
<dbReference type="EMBL" id="MBUA01000001">
    <property type="protein sequence ID" value="MBC6490500.1"/>
    <property type="molecule type" value="Genomic_DNA"/>
</dbReference>
<proteinExistence type="predicted"/>
<feature type="domain" description="Urease accessory protein UreH-like transmembrane" evidence="2">
    <location>
        <begin position="10"/>
        <end position="207"/>
    </location>
</feature>
<feature type="transmembrane region" description="Helical" evidence="1">
    <location>
        <begin position="127"/>
        <end position="148"/>
    </location>
</feature>
<keyword evidence="1" id="KW-0472">Membrane</keyword>
<reference evidence="3 4" key="1">
    <citation type="submission" date="2016-07" db="EMBL/GenBank/DDBJ databases">
        <title>Genome analysis of Flavihumibacter stibioxidans YS-17.</title>
        <authorList>
            <person name="Shi K."/>
            <person name="Han Y."/>
            <person name="Wang G."/>
        </authorList>
    </citation>
    <scope>NUCLEOTIDE SEQUENCE [LARGE SCALE GENOMIC DNA]</scope>
    <source>
        <strain evidence="3 4">YS-17</strain>
    </source>
</reference>
<keyword evidence="1" id="KW-1133">Transmembrane helix</keyword>
<comment type="caution">
    <text evidence="3">The sequence shown here is derived from an EMBL/GenBank/DDBJ whole genome shotgun (WGS) entry which is preliminary data.</text>
</comment>
<dbReference type="Pfam" id="PF13386">
    <property type="entry name" value="DsbD_2"/>
    <property type="match status" value="1"/>
</dbReference>
<dbReference type="PANTHER" id="PTHR42208:SF1">
    <property type="entry name" value="HEAVY METAL TRANSPORTER"/>
    <property type="match status" value="1"/>
</dbReference>
<organism evidence="3 4">
    <name type="scientific">Flavihumibacter stibioxidans</name>
    <dbReference type="NCBI Taxonomy" id="1834163"/>
    <lineage>
        <taxon>Bacteria</taxon>
        <taxon>Pseudomonadati</taxon>
        <taxon>Bacteroidota</taxon>
        <taxon>Chitinophagia</taxon>
        <taxon>Chitinophagales</taxon>
        <taxon>Chitinophagaceae</taxon>
        <taxon>Flavihumibacter</taxon>
    </lineage>
</organism>
<evidence type="ECO:0000313" key="4">
    <source>
        <dbReference type="Proteomes" id="UP000765802"/>
    </source>
</evidence>
<feature type="transmembrane region" description="Helical" evidence="1">
    <location>
        <begin position="6"/>
        <end position="31"/>
    </location>
</feature>
<evidence type="ECO:0000259" key="2">
    <source>
        <dbReference type="Pfam" id="PF13386"/>
    </source>
</evidence>
<keyword evidence="1" id="KW-0812">Transmembrane</keyword>
<feature type="transmembrane region" description="Helical" evidence="1">
    <location>
        <begin position="160"/>
        <end position="184"/>
    </location>
</feature>
<keyword evidence="4" id="KW-1185">Reference proteome</keyword>
<dbReference type="Proteomes" id="UP000765802">
    <property type="component" value="Unassembled WGS sequence"/>
</dbReference>
<dbReference type="PANTHER" id="PTHR42208">
    <property type="entry name" value="HEAVY METAL TRANSPORTER-RELATED"/>
    <property type="match status" value="1"/>
</dbReference>
<feature type="transmembrane region" description="Helical" evidence="1">
    <location>
        <begin position="196"/>
        <end position="220"/>
    </location>
</feature>
<protein>
    <recommendedName>
        <fullName evidence="2">Urease accessory protein UreH-like transmembrane domain-containing protein</fullName>
    </recommendedName>
</protein>
<accession>A0ABR7M655</accession>
<evidence type="ECO:0000313" key="3">
    <source>
        <dbReference type="EMBL" id="MBC6490500.1"/>
    </source>
</evidence>
<dbReference type="InterPro" id="IPR039447">
    <property type="entry name" value="UreH-like_TM_dom"/>
</dbReference>
<evidence type="ECO:0000256" key="1">
    <source>
        <dbReference type="SAM" id="Phobius"/>
    </source>
</evidence>